<dbReference type="Proteomes" id="UP000011115">
    <property type="component" value="Unassembled WGS sequence"/>
</dbReference>
<dbReference type="Gramene" id="PGSC0003DMT400092832">
    <property type="protein sequence ID" value="PGSC0003DMT400092832"/>
    <property type="gene ID" value="PGSC0003DMG400042403"/>
</dbReference>
<dbReference type="HOGENOM" id="CLU_1920792_0_0_1"/>
<reference evidence="2" key="1">
    <citation type="journal article" date="2011" name="Nature">
        <title>Genome sequence and analysis of the tuber crop potato.</title>
        <authorList>
            <consortium name="The Potato Genome Sequencing Consortium"/>
        </authorList>
    </citation>
    <scope>NUCLEOTIDE SEQUENCE [LARGE SCALE GENOMIC DNA]</scope>
    <source>
        <strain evidence="2">cv. DM1-3 516 R44</strain>
    </source>
</reference>
<dbReference type="PaxDb" id="4113-PGSC0003DMT400092832"/>
<evidence type="ECO:0000313" key="1">
    <source>
        <dbReference type="EnsemblPlants" id="PGSC0003DMT400092832"/>
    </source>
</evidence>
<organism evidence="1 2">
    <name type="scientific">Solanum tuberosum</name>
    <name type="common">Potato</name>
    <dbReference type="NCBI Taxonomy" id="4113"/>
    <lineage>
        <taxon>Eukaryota</taxon>
        <taxon>Viridiplantae</taxon>
        <taxon>Streptophyta</taxon>
        <taxon>Embryophyta</taxon>
        <taxon>Tracheophyta</taxon>
        <taxon>Spermatophyta</taxon>
        <taxon>Magnoliopsida</taxon>
        <taxon>eudicotyledons</taxon>
        <taxon>Gunneridae</taxon>
        <taxon>Pentapetalae</taxon>
        <taxon>asterids</taxon>
        <taxon>lamiids</taxon>
        <taxon>Solanales</taxon>
        <taxon>Solanaceae</taxon>
        <taxon>Solanoideae</taxon>
        <taxon>Solaneae</taxon>
        <taxon>Solanum</taxon>
    </lineage>
</organism>
<keyword evidence="2" id="KW-1185">Reference proteome</keyword>
<dbReference type="EnsemblPlants" id="PGSC0003DMT400092832">
    <property type="protein sequence ID" value="PGSC0003DMT400092832"/>
    <property type="gene ID" value="PGSC0003DMG400042403"/>
</dbReference>
<protein>
    <submittedName>
        <fullName evidence="1">Uncharacterized protein</fullName>
    </submittedName>
</protein>
<reference evidence="1" key="2">
    <citation type="submission" date="2015-06" db="UniProtKB">
        <authorList>
            <consortium name="EnsemblPlants"/>
        </authorList>
    </citation>
    <scope>IDENTIFICATION</scope>
    <source>
        <strain evidence="1">DM1-3 516 R44</strain>
    </source>
</reference>
<accession>M1DQM7</accession>
<dbReference type="AlphaFoldDB" id="M1DQM7"/>
<dbReference type="InParanoid" id="M1DQM7"/>
<evidence type="ECO:0000313" key="2">
    <source>
        <dbReference type="Proteomes" id="UP000011115"/>
    </source>
</evidence>
<proteinExistence type="predicted"/>
<name>M1DQM7_SOLTU</name>
<sequence>MTDRCSSIPAQKPVVKKLKVYACEEAIGTPLSLIDVSPIQHNFEGRKSSVPSLEGKNQVGERKEQSAYHRVVLRCRVGSPKVTNLEDAEGQGRSAIVMTKGRIAEWFGEPDLLRRVTLRSTFLVTINTFLNI</sequence>